<proteinExistence type="inferred from homology"/>
<dbReference type="Pfam" id="PF01479">
    <property type="entry name" value="S4"/>
    <property type="match status" value="1"/>
</dbReference>
<dbReference type="InterPro" id="IPR002942">
    <property type="entry name" value="S4_RNA-bd"/>
</dbReference>
<dbReference type="Gene3D" id="3.10.290.10">
    <property type="entry name" value="RNA-binding S4 domain"/>
    <property type="match status" value="1"/>
</dbReference>
<dbReference type="InterPro" id="IPR050343">
    <property type="entry name" value="RsuA_PseudoU_synthase"/>
</dbReference>
<dbReference type="GO" id="GO:0120159">
    <property type="term" value="F:rRNA pseudouridine synthase activity"/>
    <property type="evidence" value="ECO:0007669"/>
    <property type="project" value="UniProtKB-ARBA"/>
</dbReference>
<dbReference type="GO" id="GO:0003723">
    <property type="term" value="F:RNA binding"/>
    <property type="evidence" value="ECO:0007669"/>
    <property type="project" value="UniProtKB-KW"/>
</dbReference>
<reference evidence="6 7" key="1">
    <citation type="submission" date="2016-10" db="EMBL/GenBank/DDBJ databases">
        <authorList>
            <person name="de Groot N.N."/>
        </authorList>
    </citation>
    <scope>NUCLEOTIDE SEQUENCE [LARGE SCALE GENOMIC DNA]</scope>
    <source>
        <strain evidence="6 7">DSM 3217</strain>
    </source>
</reference>
<dbReference type="SMART" id="SM00363">
    <property type="entry name" value="S4"/>
    <property type="match status" value="1"/>
</dbReference>
<dbReference type="STRING" id="1732.SAMN02910417_00596"/>
<feature type="domain" description="RNA-binding S4" evidence="5">
    <location>
        <begin position="1"/>
        <end position="61"/>
    </location>
</feature>
<dbReference type="NCBIfam" id="NF007784">
    <property type="entry name" value="PRK10475.1"/>
    <property type="match status" value="1"/>
</dbReference>
<evidence type="ECO:0000256" key="1">
    <source>
        <dbReference type="ARBA" id="ARBA00008348"/>
    </source>
</evidence>
<organism evidence="6 7">
    <name type="scientific">Eubacterium oxidoreducens</name>
    <dbReference type="NCBI Taxonomy" id="1732"/>
    <lineage>
        <taxon>Bacteria</taxon>
        <taxon>Bacillati</taxon>
        <taxon>Bacillota</taxon>
        <taxon>Clostridia</taxon>
        <taxon>Eubacteriales</taxon>
        <taxon>Eubacteriaceae</taxon>
        <taxon>Eubacterium</taxon>
    </lineage>
</organism>
<dbReference type="CDD" id="cd02554">
    <property type="entry name" value="PseudoU_synth_RluF"/>
    <property type="match status" value="1"/>
</dbReference>
<dbReference type="InterPro" id="IPR006145">
    <property type="entry name" value="PsdUridine_synth_RsuA/RluA"/>
</dbReference>
<dbReference type="Pfam" id="PF00849">
    <property type="entry name" value="PseudoU_synth_2"/>
    <property type="match status" value="1"/>
</dbReference>
<dbReference type="EMBL" id="FMXR01000006">
    <property type="protein sequence ID" value="SDB08618.1"/>
    <property type="molecule type" value="Genomic_DNA"/>
</dbReference>
<dbReference type="PANTHER" id="PTHR47683">
    <property type="entry name" value="PSEUDOURIDINE SYNTHASE FAMILY PROTEIN-RELATED"/>
    <property type="match status" value="1"/>
</dbReference>
<dbReference type="CDD" id="cd00165">
    <property type="entry name" value="S4"/>
    <property type="match status" value="1"/>
</dbReference>
<dbReference type="Gene3D" id="3.30.70.1560">
    <property type="entry name" value="Alpha-L RNA-binding motif"/>
    <property type="match status" value="1"/>
</dbReference>
<evidence type="ECO:0000259" key="5">
    <source>
        <dbReference type="SMART" id="SM00363"/>
    </source>
</evidence>
<evidence type="ECO:0000313" key="7">
    <source>
        <dbReference type="Proteomes" id="UP000199228"/>
    </source>
</evidence>
<gene>
    <name evidence="6" type="ORF">SAMN02910417_00596</name>
</gene>
<dbReference type="InterPro" id="IPR036986">
    <property type="entry name" value="S4_RNA-bd_sf"/>
</dbReference>
<dbReference type="InterPro" id="IPR018496">
    <property type="entry name" value="PsdUridine_synth_RsuA/RluB_CS"/>
</dbReference>
<dbReference type="PROSITE" id="PS50889">
    <property type="entry name" value="S4"/>
    <property type="match status" value="1"/>
</dbReference>
<protein>
    <recommendedName>
        <fullName evidence="4">Pseudouridine synthase</fullName>
        <ecNumber evidence="4">5.4.99.-</ecNumber>
    </recommendedName>
</protein>
<accession>A0A1G6AJP3</accession>
<dbReference type="PROSITE" id="PS01149">
    <property type="entry name" value="PSI_RSU"/>
    <property type="match status" value="1"/>
</dbReference>
<comment type="similarity">
    <text evidence="1 4">Belongs to the pseudouridine synthase RsuA family.</text>
</comment>
<dbReference type="PANTHER" id="PTHR47683:SF2">
    <property type="entry name" value="RNA-BINDING S4 DOMAIN-CONTAINING PROTEIN"/>
    <property type="match status" value="1"/>
</dbReference>
<keyword evidence="3" id="KW-0694">RNA-binding</keyword>
<sequence>MRLNKYLSDIGVCSRRQADKMIEEGRVTVDGRKAKLGQQVEGDEEICVDHNKVRVNQKKVILLVNKPVGIVCTTEKREKNNIVDFLKYPIRIYPIGRLDKDSNGLILMTNDGEIVNKIMRAGNYHEKEYLVKVNRPITKEFLDGMANGVPILDTVTRKCSIWQVSKQTFRIVLTQGLNRQIRRMCEFFDYEVVSLKRERIMNLKLGDLKEGTYREITQEEKEELYRRIENSSSDTVKWNEEG</sequence>
<dbReference type="InterPro" id="IPR000748">
    <property type="entry name" value="PsdUridine_synth_RsuA/RluB/E/F"/>
</dbReference>
<keyword evidence="2 4" id="KW-0413">Isomerase</keyword>
<dbReference type="NCBIfam" id="TIGR00093">
    <property type="entry name" value="pseudouridine synthase"/>
    <property type="match status" value="1"/>
</dbReference>
<dbReference type="AlphaFoldDB" id="A0A1G6AJP3"/>
<evidence type="ECO:0000313" key="6">
    <source>
        <dbReference type="EMBL" id="SDB08618.1"/>
    </source>
</evidence>
<dbReference type="InterPro" id="IPR020103">
    <property type="entry name" value="PsdUridine_synth_cat_dom_sf"/>
</dbReference>
<dbReference type="SUPFAM" id="SSF55120">
    <property type="entry name" value="Pseudouridine synthase"/>
    <property type="match status" value="1"/>
</dbReference>
<dbReference type="InterPro" id="IPR042092">
    <property type="entry name" value="PsdUridine_s_RsuA/RluB/E/F_cat"/>
</dbReference>
<evidence type="ECO:0000256" key="3">
    <source>
        <dbReference type="PROSITE-ProRule" id="PRU00182"/>
    </source>
</evidence>
<keyword evidence="7" id="KW-1185">Reference proteome</keyword>
<dbReference type="RefSeq" id="WP_090172065.1">
    <property type="nucleotide sequence ID" value="NZ_FMXR01000006.1"/>
</dbReference>
<dbReference type="FunFam" id="3.30.70.1560:FF:000002">
    <property type="entry name" value="Pseudouridine synthase"/>
    <property type="match status" value="1"/>
</dbReference>
<dbReference type="GO" id="GO:0000455">
    <property type="term" value="P:enzyme-directed rRNA pseudouridine synthesis"/>
    <property type="evidence" value="ECO:0007669"/>
    <property type="project" value="UniProtKB-ARBA"/>
</dbReference>
<dbReference type="InterPro" id="IPR020094">
    <property type="entry name" value="TruA/RsuA/RluB/E/F_N"/>
</dbReference>
<dbReference type="Gene3D" id="3.30.70.580">
    <property type="entry name" value="Pseudouridine synthase I, catalytic domain, N-terminal subdomain"/>
    <property type="match status" value="1"/>
</dbReference>
<dbReference type="SUPFAM" id="SSF55174">
    <property type="entry name" value="Alpha-L RNA-binding motif"/>
    <property type="match status" value="1"/>
</dbReference>
<dbReference type="OrthoDB" id="9807213at2"/>
<dbReference type="FunFam" id="3.10.290.10:FF:000003">
    <property type="entry name" value="Pseudouridine synthase"/>
    <property type="match status" value="1"/>
</dbReference>
<name>A0A1G6AJP3_EUBOX</name>
<evidence type="ECO:0000256" key="2">
    <source>
        <dbReference type="ARBA" id="ARBA00023235"/>
    </source>
</evidence>
<evidence type="ECO:0000256" key="4">
    <source>
        <dbReference type="RuleBase" id="RU003887"/>
    </source>
</evidence>
<dbReference type="EC" id="5.4.99.-" evidence="4"/>
<dbReference type="Proteomes" id="UP000199228">
    <property type="component" value="Unassembled WGS sequence"/>
</dbReference>